<comment type="subcellular location">
    <subcellularLocation>
        <location evidence="1">Cell membrane</location>
        <topology evidence="1">Multi-pass membrane protein</topology>
    </subcellularLocation>
    <subcellularLocation>
        <location evidence="7">Membrane</location>
        <topology evidence="7">Multi-pass membrane protein</topology>
    </subcellularLocation>
</comment>
<evidence type="ECO:0000313" key="9">
    <source>
        <dbReference type="Proteomes" id="UP001497623"/>
    </source>
</evidence>
<dbReference type="EMBL" id="CAXKWB010000432">
    <property type="protein sequence ID" value="CAL4060846.1"/>
    <property type="molecule type" value="Genomic_DNA"/>
</dbReference>
<feature type="transmembrane region" description="Helical" evidence="7">
    <location>
        <begin position="268"/>
        <end position="289"/>
    </location>
</feature>
<feature type="transmembrane region" description="Helical" evidence="7">
    <location>
        <begin position="60"/>
        <end position="81"/>
    </location>
</feature>
<evidence type="ECO:0000256" key="1">
    <source>
        <dbReference type="ARBA" id="ARBA00004651"/>
    </source>
</evidence>
<keyword evidence="3" id="KW-1003">Cell membrane</keyword>
<dbReference type="PANTHER" id="PTHR16024">
    <property type="entry name" value="XK-RELATED PROTEIN"/>
    <property type="match status" value="1"/>
</dbReference>
<dbReference type="AlphaFoldDB" id="A0AAV2PN23"/>
<dbReference type="GO" id="GO:1902742">
    <property type="term" value="P:apoptotic process involved in development"/>
    <property type="evidence" value="ECO:0007669"/>
    <property type="project" value="TreeGrafter"/>
</dbReference>
<keyword evidence="6 7" id="KW-0472">Membrane</keyword>
<dbReference type="PANTHER" id="PTHR16024:SF6">
    <property type="entry name" value="XK-RELATED PROTEIN"/>
    <property type="match status" value="1"/>
</dbReference>
<protein>
    <recommendedName>
        <fullName evidence="7">XK-related protein</fullName>
    </recommendedName>
</protein>
<evidence type="ECO:0000256" key="4">
    <source>
        <dbReference type="ARBA" id="ARBA00022692"/>
    </source>
</evidence>
<comment type="caution">
    <text evidence="8">The sequence shown here is derived from an EMBL/GenBank/DDBJ whole genome shotgun (WGS) entry which is preliminary data.</text>
</comment>
<feature type="transmembrane region" description="Helical" evidence="7">
    <location>
        <begin position="93"/>
        <end position="112"/>
    </location>
</feature>
<keyword evidence="4 7" id="KW-0812">Transmembrane</keyword>
<feature type="non-terminal residue" evidence="8">
    <location>
        <position position="428"/>
    </location>
</feature>
<evidence type="ECO:0000256" key="6">
    <source>
        <dbReference type="ARBA" id="ARBA00023136"/>
    </source>
</evidence>
<keyword evidence="9" id="KW-1185">Reference proteome</keyword>
<feature type="transmembrane region" description="Helical" evidence="7">
    <location>
        <begin position="197"/>
        <end position="219"/>
    </location>
</feature>
<evidence type="ECO:0000256" key="2">
    <source>
        <dbReference type="ARBA" id="ARBA00008789"/>
    </source>
</evidence>
<dbReference type="GO" id="GO:0005886">
    <property type="term" value="C:plasma membrane"/>
    <property type="evidence" value="ECO:0007669"/>
    <property type="project" value="UniProtKB-SubCell"/>
</dbReference>
<evidence type="ECO:0000256" key="3">
    <source>
        <dbReference type="ARBA" id="ARBA00022475"/>
    </source>
</evidence>
<dbReference type="GO" id="GO:0070782">
    <property type="term" value="P:phosphatidylserine exposure on apoptotic cell surface"/>
    <property type="evidence" value="ECO:0007669"/>
    <property type="project" value="TreeGrafter"/>
</dbReference>
<evidence type="ECO:0000256" key="7">
    <source>
        <dbReference type="RuleBase" id="RU910716"/>
    </source>
</evidence>
<reference evidence="8 9" key="1">
    <citation type="submission" date="2024-05" db="EMBL/GenBank/DDBJ databases">
        <authorList>
            <person name="Wallberg A."/>
        </authorList>
    </citation>
    <scope>NUCLEOTIDE SEQUENCE [LARGE SCALE GENOMIC DNA]</scope>
</reference>
<dbReference type="GO" id="GO:0043652">
    <property type="term" value="P:engulfment of apoptotic cell"/>
    <property type="evidence" value="ECO:0007669"/>
    <property type="project" value="TreeGrafter"/>
</dbReference>
<evidence type="ECO:0000313" key="8">
    <source>
        <dbReference type="EMBL" id="CAL4060846.1"/>
    </source>
</evidence>
<proteinExistence type="inferred from homology"/>
<feature type="transmembrane region" description="Helical" evidence="7">
    <location>
        <begin position="21"/>
        <end position="48"/>
    </location>
</feature>
<name>A0AAV2PN23_MEGNR</name>
<accession>A0AAV2PN23</accession>
<gene>
    <name evidence="8" type="ORF">MNOR_LOCUS1601</name>
</gene>
<dbReference type="InterPro" id="IPR050895">
    <property type="entry name" value="XK-related_scramblase"/>
</dbReference>
<feature type="transmembrane region" description="Helical" evidence="7">
    <location>
        <begin position="245"/>
        <end position="262"/>
    </location>
</feature>
<dbReference type="InterPro" id="IPR018629">
    <property type="entry name" value="XK-rel"/>
</dbReference>
<evidence type="ECO:0000256" key="5">
    <source>
        <dbReference type="ARBA" id="ARBA00022989"/>
    </source>
</evidence>
<dbReference type="Pfam" id="PF09815">
    <property type="entry name" value="XK-related"/>
    <property type="match status" value="1"/>
</dbReference>
<comment type="similarity">
    <text evidence="2 7">Belongs to the XK family.</text>
</comment>
<keyword evidence="5 7" id="KW-1133">Transmembrane helix</keyword>
<dbReference type="Proteomes" id="UP001497623">
    <property type="component" value="Unassembled WGS sequence"/>
</dbReference>
<organism evidence="8 9">
    <name type="scientific">Meganyctiphanes norvegica</name>
    <name type="common">Northern krill</name>
    <name type="synonym">Thysanopoda norvegica</name>
    <dbReference type="NCBI Taxonomy" id="48144"/>
    <lineage>
        <taxon>Eukaryota</taxon>
        <taxon>Metazoa</taxon>
        <taxon>Ecdysozoa</taxon>
        <taxon>Arthropoda</taxon>
        <taxon>Crustacea</taxon>
        <taxon>Multicrustacea</taxon>
        <taxon>Malacostraca</taxon>
        <taxon>Eumalacostraca</taxon>
        <taxon>Eucarida</taxon>
        <taxon>Euphausiacea</taxon>
        <taxon>Euphausiidae</taxon>
        <taxon>Meganyctiphanes</taxon>
    </lineage>
</organism>
<sequence>MAPKFEFRRNRSHSDDDSSQYTWVEGIWLGILFLTYLAGFCINIAIIADKYLMDEPPDNRHLYIIFFFVPMILAGIKNIQYHARSQRREDEDQFPLLVSIILFPFSPLLRYVRAWRFGSLESEDKQYGVRFVDELLTGSVLRLFDVFLGDAPTLSLLVSSDIWGNSGTWRHTVMEGSMPINCGIQCVNWDGDYVTFFQVFAIMFLLSKMAQGITLYIIVTKRWQHIQYPNRYSSLYSNDNGDGRLNIFATLLLYLSNMFYIGSRIMGYSMVATTWGSWVYGIIGARWLLNSAWHLISVMMNDGFSAARSIVRHKKNTVRMFGMTSEGSGRQYREVPVILFLKFGMSRLCCYLLRCVFTNTRCQRNNIHLRAPWAMLVVFGIGLMLNLMYYSLCHPGNAQISIQGLLCCSPNRRDMSDNGNGDTNASPV</sequence>
<feature type="transmembrane region" description="Helical" evidence="7">
    <location>
        <begin position="373"/>
        <end position="392"/>
    </location>
</feature>